<protein>
    <submittedName>
        <fullName evidence="1">Uncharacterized protein</fullName>
    </submittedName>
</protein>
<accession>A0A8K0DUF2</accession>
<organism evidence="1 2">
    <name type="scientific">Rhamnella rubrinervis</name>
    <dbReference type="NCBI Taxonomy" id="2594499"/>
    <lineage>
        <taxon>Eukaryota</taxon>
        <taxon>Viridiplantae</taxon>
        <taxon>Streptophyta</taxon>
        <taxon>Embryophyta</taxon>
        <taxon>Tracheophyta</taxon>
        <taxon>Spermatophyta</taxon>
        <taxon>Magnoliopsida</taxon>
        <taxon>eudicotyledons</taxon>
        <taxon>Gunneridae</taxon>
        <taxon>Pentapetalae</taxon>
        <taxon>rosids</taxon>
        <taxon>fabids</taxon>
        <taxon>Rosales</taxon>
        <taxon>Rhamnaceae</taxon>
        <taxon>rhamnoid group</taxon>
        <taxon>Rhamneae</taxon>
        <taxon>Rhamnella</taxon>
    </lineage>
</organism>
<gene>
    <name evidence="1" type="ORF">FNV43_RR19619</name>
</gene>
<keyword evidence="2" id="KW-1185">Reference proteome</keyword>
<evidence type="ECO:0000313" key="1">
    <source>
        <dbReference type="EMBL" id="KAF3436866.1"/>
    </source>
</evidence>
<reference evidence="1" key="1">
    <citation type="submission" date="2020-03" db="EMBL/GenBank/DDBJ databases">
        <title>A high-quality chromosome-level genome assembly of a woody plant with both climbing and erect habits, Rhamnella rubrinervis.</title>
        <authorList>
            <person name="Lu Z."/>
            <person name="Yang Y."/>
            <person name="Zhu X."/>
            <person name="Sun Y."/>
        </authorList>
    </citation>
    <scope>NUCLEOTIDE SEQUENCE</scope>
    <source>
        <strain evidence="1">BYM</strain>
        <tissue evidence="1">Leaf</tissue>
    </source>
</reference>
<dbReference type="OrthoDB" id="691764at2759"/>
<proteinExistence type="predicted"/>
<comment type="caution">
    <text evidence="1">The sequence shown here is derived from an EMBL/GenBank/DDBJ whole genome shotgun (WGS) entry which is preliminary data.</text>
</comment>
<name>A0A8K0DUF2_9ROSA</name>
<dbReference type="EMBL" id="VOIH02000009">
    <property type="protein sequence ID" value="KAF3436866.1"/>
    <property type="molecule type" value="Genomic_DNA"/>
</dbReference>
<dbReference type="AlphaFoldDB" id="A0A8K0DUF2"/>
<evidence type="ECO:0000313" key="2">
    <source>
        <dbReference type="Proteomes" id="UP000796880"/>
    </source>
</evidence>
<sequence>MSNLIESKSSFRRSRSVAIPFLKLRSRFVSDKDVEHNDGSEPQKSGGCEKNAAFWSVLQSYGGENSCCRGARLMLESAALVLLLRVVGEIWTIKRENQ</sequence>
<dbReference type="Proteomes" id="UP000796880">
    <property type="component" value="Unassembled WGS sequence"/>
</dbReference>